<evidence type="ECO:0000256" key="3">
    <source>
        <dbReference type="ARBA" id="ARBA00022842"/>
    </source>
</evidence>
<keyword evidence="2" id="KW-0547">Nucleotide-binding</keyword>
<dbReference type="Pfam" id="PF01926">
    <property type="entry name" value="MMR_HSR1"/>
    <property type="match status" value="1"/>
</dbReference>
<dbReference type="SUPFAM" id="SSF52540">
    <property type="entry name" value="P-loop containing nucleoside triphosphate hydrolases"/>
    <property type="match status" value="1"/>
</dbReference>
<evidence type="ECO:0000256" key="5">
    <source>
        <dbReference type="SAM" id="MobiDB-lite"/>
    </source>
</evidence>
<evidence type="ECO:0000259" key="6">
    <source>
        <dbReference type="PROSITE" id="PS51706"/>
    </source>
</evidence>
<gene>
    <name evidence="7" type="ORF">CROE0942_LOCUS11275</name>
</gene>
<dbReference type="InterPro" id="IPR030393">
    <property type="entry name" value="G_ENGB_dom"/>
</dbReference>
<feature type="compositionally biased region" description="Basic residues" evidence="5">
    <location>
        <begin position="61"/>
        <end position="80"/>
    </location>
</feature>
<dbReference type="PROSITE" id="PS51706">
    <property type="entry name" value="G_ENGB"/>
    <property type="match status" value="1"/>
</dbReference>
<dbReference type="PANTHER" id="PTHR11649">
    <property type="entry name" value="MSS1/TRME-RELATED GTP-BINDING PROTEIN"/>
    <property type="match status" value="1"/>
</dbReference>
<dbReference type="AlphaFoldDB" id="A0A7S0PFG9"/>
<dbReference type="GO" id="GO:0005525">
    <property type="term" value="F:GTP binding"/>
    <property type="evidence" value="ECO:0007669"/>
    <property type="project" value="UniProtKB-KW"/>
</dbReference>
<feature type="compositionally biased region" description="Basic and acidic residues" evidence="5">
    <location>
        <begin position="455"/>
        <end position="471"/>
    </location>
</feature>
<evidence type="ECO:0000256" key="4">
    <source>
        <dbReference type="ARBA" id="ARBA00023134"/>
    </source>
</evidence>
<name>A0A7S0PFG9_CAFRO</name>
<keyword evidence="4" id="KW-0342">GTP-binding</keyword>
<evidence type="ECO:0000313" key="7">
    <source>
        <dbReference type="EMBL" id="CAD8566896.1"/>
    </source>
</evidence>
<dbReference type="InterPro" id="IPR006073">
    <property type="entry name" value="GTP-bd"/>
</dbReference>
<dbReference type="GO" id="GO:0046872">
    <property type="term" value="F:metal ion binding"/>
    <property type="evidence" value="ECO:0007669"/>
    <property type="project" value="UniProtKB-KW"/>
</dbReference>
<reference evidence="7" key="1">
    <citation type="submission" date="2021-01" db="EMBL/GenBank/DDBJ databases">
        <authorList>
            <person name="Corre E."/>
            <person name="Pelletier E."/>
            <person name="Niang G."/>
            <person name="Scheremetjew M."/>
            <person name="Finn R."/>
            <person name="Kale V."/>
            <person name="Holt S."/>
            <person name="Cochrane G."/>
            <person name="Meng A."/>
            <person name="Brown T."/>
            <person name="Cohen L."/>
        </authorList>
    </citation>
    <scope>NUCLEOTIDE SEQUENCE</scope>
    <source>
        <strain evidence="7">E4-10</strain>
    </source>
</reference>
<dbReference type="PANTHER" id="PTHR11649:SF13">
    <property type="entry name" value="ENGB-TYPE G DOMAIN-CONTAINING PROTEIN"/>
    <property type="match status" value="1"/>
</dbReference>
<evidence type="ECO:0000256" key="1">
    <source>
        <dbReference type="ARBA" id="ARBA00022723"/>
    </source>
</evidence>
<dbReference type="Gene3D" id="3.40.50.300">
    <property type="entry name" value="P-loop containing nucleotide triphosphate hydrolases"/>
    <property type="match status" value="2"/>
</dbReference>
<organism evidence="7">
    <name type="scientific">Cafeteria roenbergensis</name>
    <name type="common">Marine flagellate</name>
    <dbReference type="NCBI Taxonomy" id="33653"/>
    <lineage>
        <taxon>Eukaryota</taxon>
        <taxon>Sar</taxon>
        <taxon>Stramenopiles</taxon>
        <taxon>Bigyra</taxon>
        <taxon>Opalozoa</taxon>
        <taxon>Bicosoecida</taxon>
        <taxon>Cafeteriaceae</taxon>
        <taxon>Cafeteria</taxon>
    </lineage>
</organism>
<sequence>MYKHAHRQRFPNLRARQGVARPDRLLCVRAMLAAMLSCGRATLARSLAAGARGLAVASKGHAAKRQRPQSRPKAATKGRKRDQVVFPVFGATQAPLTERADIDALEALLRQDVRLLGSYAEQVGPDDEDLPMRHEIALVGRSNVGKSSLLNQLLQRPGLAPTSRTPGRTGQVLFYGLGKAHQPPAVFVDMPGYGFAKRSQERQEEWVATIAEYLQGRPRDVLRRAVLLVDSRLALPQGVAAAMEGMRRGAAAAGAAASSPGKGRASATGASKYGRNEAERAAMAADLAASFAAAPPAPAGAEASGGRGDGGAAAEGDLPFVSMAPEDCEVAAMLEDSQVPWMVVFTKCDTVSPAERAAISSAIETSLGLRRNGPLPVFCFVSARTGEGVNELRTLLAGSAGLGPLPTRSRKSAMRRMAESAKRLAAEAAVEGQGAHAPPAAGLPIELPVDLLKRGARASEDERQSMLREAIKSTSRR</sequence>
<dbReference type="CDD" id="cd01876">
    <property type="entry name" value="YihA_EngB"/>
    <property type="match status" value="1"/>
</dbReference>
<protein>
    <recommendedName>
        <fullName evidence="6">EngB-type G domain-containing protein</fullName>
    </recommendedName>
</protein>
<evidence type="ECO:0000256" key="2">
    <source>
        <dbReference type="ARBA" id="ARBA00022741"/>
    </source>
</evidence>
<keyword evidence="3" id="KW-0460">Magnesium</keyword>
<accession>A0A7S0PFG9</accession>
<proteinExistence type="predicted"/>
<feature type="domain" description="EngB-type G" evidence="6">
    <location>
        <begin position="132"/>
        <end position="402"/>
    </location>
</feature>
<feature type="region of interest" description="Disordered" evidence="5">
    <location>
        <begin position="57"/>
        <end position="80"/>
    </location>
</feature>
<dbReference type="InterPro" id="IPR027417">
    <property type="entry name" value="P-loop_NTPase"/>
</dbReference>
<feature type="region of interest" description="Disordered" evidence="5">
    <location>
        <begin position="455"/>
        <end position="477"/>
    </location>
</feature>
<keyword evidence="1" id="KW-0479">Metal-binding</keyword>
<dbReference type="EMBL" id="HBET01016657">
    <property type="protein sequence ID" value="CAD8566896.1"/>
    <property type="molecule type" value="Transcribed_RNA"/>
</dbReference>